<evidence type="ECO:0000259" key="2">
    <source>
        <dbReference type="PROSITE" id="PS50966"/>
    </source>
</evidence>
<keyword evidence="1" id="KW-0862">Zinc</keyword>
<keyword evidence="1" id="KW-0479">Metal-binding</keyword>
<keyword evidence="1" id="KW-0863">Zinc-finger</keyword>
<feature type="domain" description="SWIM-type" evidence="2">
    <location>
        <begin position="588"/>
        <end position="621"/>
    </location>
</feature>
<dbReference type="InterPro" id="IPR018289">
    <property type="entry name" value="MULE_transposase_dom"/>
</dbReference>
<name>A0ABN7UUD9_GIGMA</name>
<feature type="non-terminal residue" evidence="3">
    <location>
        <position position="1"/>
    </location>
</feature>
<evidence type="ECO:0000256" key="1">
    <source>
        <dbReference type="PROSITE-ProRule" id="PRU00325"/>
    </source>
</evidence>
<keyword evidence="4" id="KW-1185">Reference proteome</keyword>
<evidence type="ECO:0000313" key="3">
    <source>
        <dbReference type="EMBL" id="CAG8678213.1"/>
    </source>
</evidence>
<organism evidence="3 4">
    <name type="scientific">Gigaspora margarita</name>
    <dbReference type="NCBI Taxonomy" id="4874"/>
    <lineage>
        <taxon>Eukaryota</taxon>
        <taxon>Fungi</taxon>
        <taxon>Fungi incertae sedis</taxon>
        <taxon>Mucoromycota</taxon>
        <taxon>Glomeromycotina</taxon>
        <taxon>Glomeromycetes</taxon>
        <taxon>Diversisporales</taxon>
        <taxon>Gigasporaceae</taxon>
        <taxon>Gigaspora</taxon>
    </lineage>
</organism>
<dbReference type="Proteomes" id="UP000789901">
    <property type="component" value="Unassembled WGS sequence"/>
</dbReference>
<dbReference type="PANTHER" id="PTHR31569">
    <property type="entry name" value="SWIM-TYPE DOMAIN-CONTAINING PROTEIN"/>
    <property type="match status" value="1"/>
</dbReference>
<comment type="caution">
    <text evidence="3">The sequence shown here is derived from an EMBL/GenBank/DDBJ whole genome shotgun (WGS) entry which is preliminary data.</text>
</comment>
<dbReference type="PROSITE" id="PS50966">
    <property type="entry name" value="ZF_SWIM"/>
    <property type="match status" value="1"/>
</dbReference>
<gene>
    <name evidence="3" type="ORF">GMARGA_LOCUS10807</name>
</gene>
<sequence>CKKNRLQTLFVDTNNQIAKSCSKCRRKRNDQYTQNHLPIQPIIFEDFKLKLVEFKNQNFNTEKFVVSLNEILPCEMQISSKLIATQIIDTIYEITHFKFIYHDNYIHKLNDSVTYRFYCAQLADRQKKSKKIDNIEKQRDYFSAQRFQCNGWINLSINIAKKEARIEITHLYHTEYIDTKTSDTIKSYIQQNLHCTPQLLWDNLGRKTNITRKQLYYWWMELSSKLWKMDEDQVQSVLKLVKNYHNVNIMFNLNDNGITAIALSIDELINLVGTTAVEIGIDATYNTNNLNLELYSILAEVDGMGFPLAYMLLTTTTAIIEKARTSMITMFLEKLNCKGVKPKFILTDKDIAQIHAIKTVWPTSYIQLCYWHLKKAIQKQLATTKTPKYTNYNAKEANLEFSFIDVNFHPRFNNQIEVSTTFCPVQHREHIIKLITKHFHYHPYIPMPNNYYFSEVQIREAAINEMYTYCATNNLHWVWAYLWVGWYNPYKWQIWARCTKKEIPVLKTTMILESHWRLIKRDYLYKFNRPRIDLLVWVIIDHFIPRYNSKLQNLITTNQKISMMASWRSEFKHLWKQYSKKQCSNNTYITNPSQWTCSCPMYLENRFLLCKHLVQSIKPVTSLFFVQVKRQRLPPFWVHPDLTPQNLGLEAVKEDNESNHTDESDNEMNETLDITHSFESTQEEINIIHSESWEEINSRIEQSVQQWVALLKSQEPYKDARFFLAAESAMKGINDMCIKCEKKKNQRTLPRMWKDHDYQTMFYKA</sequence>
<dbReference type="InterPro" id="IPR052579">
    <property type="entry name" value="Zinc_finger_SWIM"/>
</dbReference>
<reference evidence="3 4" key="1">
    <citation type="submission" date="2021-06" db="EMBL/GenBank/DDBJ databases">
        <authorList>
            <person name="Kallberg Y."/>
            <person name="Tangrot J."/>
            <person name="Rosling A."/>
        </authorList>
    </citation>
    <scope>NUCLEOTIDE SEQUENCE [LARGE SCALE GENOMIC DNA]</scope>
    <source>
        <strain evidence="3 4">120-4 pot B 10/14</strain>
    </source>
</reference>
<proteinExistence type="predicted"/>
<dbReference type="Pfam" id="PF10551">
    <property type="entry name" value="MULE"/>
    <property type="match status" value="1"/>
</dbReference>
<evidence type="ECO:0000313" key="4">
    <source>
        <dbReference type="Proteomes" id="UP000789901"/>
    </source>
</evidence>
<dbReference type="EMBL" id="CAJVQB010006149">
    <property type="protein sequence ID" value="CAG8678213.1"/>
    <property type="molecule type" value="Genomic_DNA"/>
</dbReference>
<dbReference type="PANTHER" id="PTHR31569:SF4">
    <property type="entry name" value="SWIM-TYPE DOMAIN-CONTAINING PROTEIN"/>
    <property type="match status" value="1"/>
</dbReference>
<dbReference type="InterPro" id="IPR007527">
    <property type="entry name" value="Znf_SWIM"/>
</dbReference>
<protein>
    <submittedName>
        <fullName evidence="3">23664_t:CDS:1</fullName>
    </submittedName>
</protein>
<accession>A0ABN7UUD9</accession>